<dbReference type="NCBIfam" id="TIGR02607">
    <property type="entry name" value="antidote_HigA"/>
    <property type="match status" value="1"/>
</dbReference>
<keyword evidence="1" id="KW-0238">DNA-binding</keyword>
<dbReference type="AlphaFoldDB" id="A0A087M5Z5"/>
<evidence type="ECO:0000313" key="3">
    <source>
        <dbReference type="EMBL" id="KFL32298.1"/>
    </source>
</evidence>
<dbReference type="CDD" id="cd00093">
    <property type="entry name" value="HTH_XRE"/>
    <property type="match status" value="1"/>
</dbReference>
<dbReference type="SMART" id="SM00530">
    <property type="entry name" value="HTH_XRE"/>
    <property type="match status" value="1"/>
</dbReference>
<dbReference type="PANTHER" id="PTHR36924:SF1">
    <property type="entry name" value="ANTITOXIN HIGA-1"/>
    <property type="match status" value="1"/>
</dbReference>
<accession>A0A087M5Z5</accession>
<sequence length="104" mass="11675">MSKSSTTMDEALPNPHPGEILLEEFLKPMGLSQNALARAVHVPPRRINEIVLGQRGVTADTDLRLARYFGLSEGFFLSLQIEFDLMQRRRELGDDLKAIEPRAA</sequence>
<dbReference type="SUPFAM" id="SSF47413">
    <property type="entry name" value="lambda repressor-like DNA-binding domains"/>
    <property type="match status" value="1"/>
</dbReference>
<name>A0A087M5Z5_9HYPH</name>
<dbReference type="Pfam" id="PF01381">
    <property type="entry name" value="HTH_3"/>
    <property type="match status" value="1"/>
</dbReference>
<feature type="domain" description="HTH cro/C1-type" evidence="2">
    <location>
        <begin position="22"/>
        <end position="76"/>
    </location>
</feature>
<dbReference type="Gene3D" id="1.10.260.40">
    <property type="entry name" value="lambda repressor-like DNA-binding domains"/>
    <property type="match status" value="1"/>
</dbReference>
<dbReference type="PROSITE" id="PS50943">
    <property type="entry name" value="HTH_CROC1"/>
    <property type="match status" value="1"/>
</dbReference>
<dbReference type="InterPro" id="IPR013430">
    <property type="entry name" value="Toxin_antidote_HigA"/>
</dbReference>
<dbReference type="OrthoDB" id="3174593at2"/>
<keyword evidence="4" id="KW-1185">Reference proteome</keyword>
<dbReference type="EMBL" id="JQGC01000003">
    <property type="protein sequence ID" value="KFL32298.1"/>
    <property type="molecule type" value="Genomic_DNA"/>
</dbReference>
<dbReference type="InterPro" id="IPR001387">
    <property type="entry name" value="Cro/C1-type_HTH"/>
</dbReference>
<comment type="caution">
    <text evidence="3">The sequence shown here is derived from an EMBL/GenBank/DDBJ whole genome shotgun (WGS) entry which is preliminary data.</text>
</comment>
<evidence type="ECO:0000259" key="2">
    <source>
        <dbReference type="PROSITE" id="PS50943"/>
    </source>
</evidence>
<dbReference type="PANTHER" id="PTHR36924">
    <property type="entry name" value="ANTITOXIN HIGA-1"/>
    <property type="match status" value="1"/>
</dbReference>
<evidence type="ECO:0000256" key="1">
    <source>
        <dbReference type="ARBA" id="ARBA00023125"/>
    </source>
</evidence>
<proteinExistence type="predicted"/>
<protein>
    <submittedName>
        <fullName evidence="3">XRE family transcriptional regulator</fullName>
    </submittedName>
</protein>
<dbReference type="RefSeq" id="WP_035079909.1">
    <property type="nucleotide sequence ID" value="NZ_JQGC01000003.1"/>
</dbReference>
<dbReference type="Proteomes" id="UP000028981">
    <property type="component" value="Unassembled WGS sequence"/>
</dbReference>
<dbReference type="InterPro" id="IPR010982">
    <property type="entry name" value="Lambda_DNA-bd_dom_sf"/>
</dbReference>
<organism evidence="3 4">
    <name type="scientific">Devosia riboflavina</name>
    <dbReference type="NCBI Taxonomy" id="46914"/>
    <lineage>
        <taxon>Bacteria</taxon>
        <taxon>Pseudomonadati</taxon>
        <taxon>Pseudomonadota</taxon>
        <taxon>Alphaproteobacteria</taxon>
        <taxon>Hyphomicrobiales</taxon>
        <taxon>Devosiaceae</taxon>
        <taxon>Devosia</taxon>
    </lineage>
</organism>
<dbReference type="GO" id="GO:0003677">
    <property type="term" value="F:DNA binding"/>
    <property type="evidence" value="ECO:0007669"/>
    <property type="project" value="UniProtKB-KW"/>
</dbReference>
<reference evidence="3 4" key="1">
    <citation type="submission" date="2014-08" db="EMBL/GenBank/DDBJ databases">
        <authorList>
            <person name="Hassan Y.I."/>
            <person name="Lepp D."/>
            <person name="Zhou T."/>
        </authorList>
    </citation>
    <scope>NUCLEOTIDE SEQUENCE [LARGE SCALE GENOMIC DNA]</scope>
    <source>
        <strain evidence="3 4">IFO13584</strain>
    </source>
</reference>
<evidence type="ECO:0000313" key="4">
    <source>
        <dbReference type="Proteomes" id="UP000028981"/>
    </source>
</evidence>
<dbReference type="STRING" id="46914.JP75_04930"/>
<gene>
    <name evidence="3" type="ORF">JP75_04930</name>
</gene>